<dbReference type="InterPro" id="IPR001547">
    <property type="entry name" value="Glyco_hydro_5"/>
</dbReference>
<evidence type="ECO:0000256" key="4">
    <source>
        <dbReference type="ARBA" id="ARBA00022729"/>
    </source>
</evidence>
<evidence type="ECO:0000256" key="5">
    <source>
        <dbReference type="ARBA" id="ARBA00022801"/>
    </source>
</evidence>
<evidence type="ECO:0000256" key="8">
    <source>
        <dbReference type="SAM" id="MobiDB-lite"/>
    </source>
</evidence>
<dbReference type="GO" id="GO:0005576">
    <property type="term" value="C:extracellular region"/>
    <property type="evidence" value="ECO:0007669"/>
    <property type="project" value="InterPro"/>
</dbReference>
<evidence type="ECO:0000259" key="9">
    <source>
        <dbReference type="PROSITE" id="PS51164"/>
    </source>
</evidence>
<dbReference type="Pfam" id="PF00150">
    <property type="entry name" value="Cellulase"/>
    <property type="match status" value="1"/>
</dbReference>
<evidence type="ECO:0000256" key="3">
    <source>
        <dbReference type="ARBA" id="ARBA00012601"/>
    </source>
</evidence>
<gene>
    <name evidence="10" type="ORF">BDK51DRAFT_49257</name>
</gene>
<organism evidence="10 11">
    <name type="scientific">Blyttiomyces helicus</name>
    <dbReference type="NCBI Taxonomy" id="388810"/>
    <lineage>
        <taxon>Eukaryota</taxon>
        <taxon>Fungi</taxon>
        <taxon>Fungi incertae sedis</taxon>
        <taxon>Chytridiomycota</taxon>
        <taxon>Chytridiomycota incertae sedis</taxon>
        <taxon>Chytridiomycetes</taxon>
        <taxon>Chytridiomycetes incertae sedis</taxon>
        <taxon>Blyttiomyces</taxon>
    </lineage>
</organism>
<keyword evidence="4" id="KW-0732">Signal</keyword>
<dbReference type="SUPFAM" id="SSF51445">
    <property type="entry name" value="(Trans)glycosidases"/>
    <property type="match status" value="1"/>
</dbReference>
<dbReference type="SUPFAM" id="SSF57180">
    <property type="entry name" value="Cellulose-binding domain"/>
    <property type="match status" value="3"/>
</dbReference>
<keyword evidence="11" id="KW-1185">Reference proteome</keyword>
<dbReference type="InterPro" id="IPR035971">
    <property type="entry name" value="CBD_sf"/>
</dbReference>
<dbReference type="OrthoDB" id="2109727at2759"/>
<dbReference type="InterPro" id="IPR000254">
    <property type="entry name" value="CBD"/>
</dbReference>
<feature type="compositionally biased region" description="Low complexity" evidence="8">
    <location>
        <begin position="318"/>
        <end position="339"/>
    </location>
</feature>
<dbReference type="PANTHER" id="PTHR34142">
    <property type="entry name" value="ENDO-BETA-1,4-GLUCANASE A"/>
    <property type="match status" value="1"/>
</dbReference>
<comment type="similarity">
    <text evidence="2 7">Belongs to the glycosyl hydrolase 5 (cellulase A) family.</text>
</comment>
<dbReference type="Pfam" id="PF00734">
    <property type="entry name" value="CBM_1"/>
    <property type="match status" value="3"/>
</dbReference>
<dbReference type="SMART" id="SM00236">
    <property type="entry name" value="fCBD"/>
    <property type="match status" value="3"/>
</dbReference>
<evidence type="ECO:0000256" key="1">
    <source>
        <dbReference type="ARBA" id="ARBA00000966"/>
    </source>
</evidence>
<feature type="domain" description="CBM1" evidence="9">
    <location>
        <begin position="523"/>
        <end position="559"/>
    </location>
</feature>
<dbReference type="PANTHER" id="PTHR34142:SF1">
    <property type="entry name" value="GLYCOSIDE HYDROLASE FAMILY 5 DOMAIN-CONTAINING PROTEIN"/>
    <property type="match status" value="1"/>
</dbReference>
<dbReference type="GO" id="GO:0030248">
    <property type="term" value="F:cellulose binding"/>
    <property type="evidence" value="ECO:0007669"/>
    <property type="project" value="InterPro"/>
</dbReference>
<feature type="region of interest" description="Disordered" evidence="8">
    <location>
        <begin position="313"/>
        <end position="339"/>
    </location>
</feature>
<dbReference type="PROSITE" id="PS00562">
    <property type="entry name" value="CBM1_1"/>
    <property type="match status" value="2"/>
</dbReference>
<evidence type="ECO:0000256" key="6">
    <source>
        <dbReference type="ARBA" id="ARBA00023295"/>
    </source>
</evidence>
<protein>
    <recommendedName>
        <fullName evidence="3">cellulase</fullName>
        <ecNumber evidence="3">3.2.1.4</ecNumber>
    </recommendedName>
</protein>
<dbReference type="InterPro" id="IPR017853">
    <property type="entry name" value="GH"/>
</dbReference>
<proteinExistence type="inferred from homology"/>
<keyword evidence="5 7" id="KW-0378">Hydrolase</keyword>
<evidence type="ECO:0000256" key="2">
    <source>
        <dbReference type="ARBA" id="ARBA00005641"/>
    </source>
</evidence>
<dbReference type="EC" id="3.2.1.4" evidence="3"/>
<sequence length="561" mass="57995">MRRASPHAKTLDARSRGAGERKNLLGPLILKKRRDLGRQPCPSLSLHPPANPLPLIAPRASEAGLDFGAGAYPGAAGTNFFTPNPAAIADLLAIGANTIRLPFLWERTRGGGSIGYYNQIIGQGVPTSAFTNLWTQLATRYASSPLVIFALMNEPHNMGPASTWFAIAQSALTAIRATGATNLALVPGTCYTGAHDWDASYCLNGAAAVSITDPNYAFEVHRYFDSDFPGPGLIALTGNGFLGEFAFAASVECLGKMEAVLEYLDANGDVWVGWAWWAAGPAWGAYPFSIESTTDEGDPPQMAVLERHFAGGTGGNSSAGPRTTASATTSTVTTTTTTNPTATIANSASAAAIPSSPATATSQGACASLYGQCGGISFTGPTCCQAETACVVLNPYYSQCIPIPFTSITAITATAIPTTSATTTTTTTTTKTLTTTTTTTTILNTTTTRSSPAGSSSTSTSTTMPISTITTTTPPSYPCGPVYSQCGGISFAGPTCWQPGSTCTFQNPYYSQCLPATTSTTSTWAAVYAQCGGTGFAGPTCCVVGAVCTFSSQYHSQCLPK</sequence>
<feature type="domain" description="CBM1" evidence="9">
    <location>
        <begin position="365"/>
        <end position="401"/>
    </location>
</feature>
<dbReference type="EMBL" id="ML000301">
    <property type="protein sequence ID" value="RKO84264.1"/>
    <property type="molecule type" value="Genomic_DNA"/>
</dbReference>
<dbReference type="GO" id="GO:0008810">
    <property type="term" value="F:cellulase activity"/>
    <property type="evidence" value="ECO:0007669"/>
    <property type="project" value="UniProtKB-EC"/>
</dbReference>
<evidence type="ECO:0000313" key="10">
    <source>
        <dbReference type="EMBL" id="RKO84264.1"/>
    </source>
</evidence>
<dbReference type="AlphaFoldDB" id="A0A4P9VX30"/>
<dbReference type="Proteomes" id="UP000269721">
    <property type="component" value="Unassembled WGS sequence"/>
</dbReference>
<comment type="catalytic activity">
    <reaction evidence="1">
        <text>Endohydrolysis of (1-&gt;4)-beta-D-glucosidic linkages in cellulose, lichenin and cereal beta-D-glucans.</text>
        <dbReference type="EC" id="3.2.1.4"/>
    </reaction>
</comment>
<dbReference type="GO" id="GO:0009251">
    <property type="term" value="P:glucan catabolic process"/>
    <property type="evidence" value="ECO:0007669"/>
    <property type="project" value="TreeGrafter"/>
</dbReference>
<feature type="region of interest" description="Disordered" evidence="8">
    <location>
        <begin position="445"/>
        <end position="467"/>
    </location>
</feature>
<dbReference type="PROSITE" id="PS51164">
    <property type="entry name" value="CBM1_2"/>
    <property type="match status" value="3"/>
</dbReference>
<accession>A0A4P9VX30</accession>
<reference evidence="11" key="1">
    <citation type="journal article" date="2018" name="Nat. Microbiol.">
        <title>Leveraging single-cell genomics to expand the fungal tree of life.</title>
        <authorList>
            <person name="Ahrendt S.R."/>
            <person name="Quandt C.A."/>
            <person name="Ciobanu D."/>
            <person name="Clum A."/>
            <person name="Salamov A."/>
            <person name="Andreopoulos B."/>
            <person name="Cheng J.F."/>
            <person name="Woyke T."/>
            <person name="Pelin A."/>
            <person name="Henrissat B."/>
            <person name="Reynolds N.K."/>
            <person name="Benny G.L."/>
            <person name="Smith M.E."/>
            <person name="James T.Y."/>
            <person name="Grigoriev I.V."/>
        </authorList>
    </citation>
    <scope>NUCLEOTIDE SEQUENCE [LARGE SCALE GENOMIC DNA]</scope>
</reference>
<evidence type="ECO:0000256" key="7">
    <source>
        <dbReference type="RuleBase" id="RU361153"/>
    </source>
</evidence>
<dbReference type="Gene3D" id="3.20.20.80">
    <property type="entry name" value="Glycosidases"/>
    <property type="match status" value="2"/>
</dbReference>
<name>A0A4P9VX30_9FUNG</name>
<evidence type="ECO:0000313" key="11">
    <source>
        <dbReference type="Proteomes" id="UP000269721"/>
    </source>
</evidence>
<feature type="domain" description="CBM1" evidence="9">
    <location>
        <begin position="478"/>
        <end position="514"/>
    </location>
</feature>
<keyword evidence="6 7" id="KW-0326">Glycosidase</keyword>